<evidence type="ECO:0000313" key="3">
    <source>
        <dbReference type="Proteomes" id="UP000600139"/>
    </source>
</evidence>
<feature type="domain" description="DUF2272" evidence="1">
    <location>
        <begin position="314"/>
        <end position="428"/>
    </location>
</feature>
<dbReference type="EMBL" id="JAENIK010000009">
    <property type="protein sequence ID" value="MBK1815771.1"/>
    <property type="molecule type" value="Genomic_DNA"/>
</dbReference>
<protein>
    <submittedName>
        <fullName evidence="2">DUF2272 domain-containing protein</fullName>
    </submittedName>
</protein>
<evidence type="ECO:0000259" key="1">
    <source>
        <dbReference type="Pfam" id="PF10030"/>
    </source>
</evidence>
<accession>A0A934R2G1</accession>
<name>A0A934R2G1_9BACT</name>
<dbReference type="Pfam" id="PF10030">
    <property type="entry name" value="DUF2272"/>
    <property type="match status" value="1"/>
</dbReference>
<keyword evidence="3" id="KW-1185">Reference proteome</keyword>
<reference evidence="2" key="1">
    <citation type="submission" date="2021-01" db="EMBL/GenBank/DDBJ databases">
        <title>Modified the classification status of verrucomicrobia.</title>
        <authorList>
            <person name="Feng X."/>
        </authorList>
    </citation>
    <scope>NUCLEOTIDE SEQUENCE</scope>
    <source>
        <strain evidence="2">JCM 18052</strain>
    </source>
</reference>
<dbReference type="AlphaFoldDB" id="A0A934R2G1"/>
<dbReference type="Proteomes" id="UP000600139">
    <property type="component" value="Unassembled WGS sequence"/>
</dbReference>
<comment type="caution">
    <text evidence="2">The sequence shown here is derived from an EMBL/GenBank/DDBJ whole genome shotgun (WGS) entry which is preliminary data.</text>
</comment>
<gene>
    <name evidence="2" type="ORF">JIN84_09090</name>
</gene>
<proteinExistence type="predicted"/>
<evidence type="ECO:0000313" key="2">
    <source>
        <dbReference type="EMBL" id="MBK1815771.1"/>
    </source>
</evidence>
<dbReference type="RefSeq" id="WP_200350728.1">
    <property type="nucleotide sequence ID" value="NZ_BAABHZ010000008.1"/>
</dbReference>
<dbReference type="InterPro" id="IPR019262">
    <property type="entry name" value="DUF2272"/>
</dbReference>
<organism evidence="2 3">
    <name type="scientific">Luteolibacter yonseiensis</name>
    <dbReference type="NCBI Taxonomy" id="1144680"/>
    <lineage>
        <taxon>Bacteria</taxon>
        <taxon>Pseudomonadati</taxon>
        <taxon>Verrucomicrobiota</taxon>
        <taxon>Verrucomicrobiia</taxon>
        <taxon>Verrucomicrobiales</taxon>
        <taxon>Verrucomicrobiaceae</taxon>
        <taxon>Luteolibacter</taxon>
    </lineage>
</organism>
<sequence>MKNLETALIDPEPADSEALENFLLAQQNQELREFVGFVLGVSEKNPAERFNTWSYMDNDDANKLPALSVQEIEDVPGADDSVRRLLGGRHLLYYGPASLGGRQKLILISRPGERLVLRGKMSHFGGAADTGMAATEGLALVSERNFAAVIQLHRAKVSEKGGAQALFVNPNAVGKPLGHNLNPKAYYLAMRWKDHGLARAILHHADTVVEVGNLLTGNFLRATPVDFGPATWTGRIADLSPGLADALELVTDQECCVRISLPQGAAVAKAGPADGYKLNLVTIASRQQMDFGGHGEAEEPLKSQIALYWKAVDNQQHSTEEWWSAAFISWCVKEAGATDAEFEFSGLHARYVHRAITSPNAAFRGMDISDAAARPEPGDIINHNFKSGTVTFEDAGNRNDFHSHSAIVVEKGEDAHGRFVRTIGGNEATREHQSGTVGDSIIRLEADGRIKDRDTHRFIALIKTLK</sequence>